<dbReference type="EMBL" id="CAJPWZ010001180">
    <property type="protein sequence ID" value="CAG2209459.1"/>
    <property type="molecule type" value="Genomic_DNA"/>
</dbReference>
<dbReference type="AlphaFoldDB" id="A0A8S3RMG3"/>
<name>A0A8S3RMG3_MYTED</name>
<sequence>MTKTSELKITCNTSIDNSGTSFEVQPNMIIGDLISTFNMKHIEFQCVNTAPGPTLDEMIIAAGQAATRTAVDAFQLMMAGGRKDVPLKTSRLVLNEYSTIRQSFEGVDYFVAEGGRAFATLEAVAKELNSLDLMTQTGFSDINKLVVAVKKIHEGRF</sequence>
<reference evidence="1" key="1">
    <citation type="submission" date="2021-03" db="EMBL/GenBank/DDBJ databases">
        <authorList>
            <person name="Bekaert M."/>
        </authorList>
    </citation>
    <scope>NUCLEOTIDE SEQUENCE</scope>
</reference>
<keyword evidence="2" id="KW-1185">Reference proteome</keyword>
<accession>A0A8S3RMG3</accession>
<proteinExistence type="predicted"/>
<gene>
    <name evidence="1" type="ORF">MEDL_23591</name>
</gene>
<comment type="caution">
    <text evidence="1">The sequence shown here is derived from an EMBL/GenBank/DDBJ whole genome shotgun (WGS) entry which is preliminary data.</text>
</comment>
<evidence type="ECO:0000313" key="1">
    <source>
        <dbReference type="EMBL" id="CAG2209459.1"/>
    </source>
</evidence>
<evidence type="ECO:0000313" key="2">
    <source>
        <dbReference type="Proteomes" id="UP000683360"/>
    </source>
</evidence>
<protein>
    <submittedName>
        <fullName evidence="1">Uncharacterized protein</fullName>
    </submittedName>
</protein>
<dbReference type="Proteomes" id="UP000683360">
    <property type="component" value="Unassembled WGS sequence"/>
</dbReference>
<dbReference type="OrthoDB" id="6139948at2759"/>
<organism evidence="1 2">
    <name type="scientific">Mytilus edulis</name>
    <name type="common">Blue mussel</name>
    <dbReference type="NCBI Taxonomy" id="6550"/>
    <lineage>
        <taxon>Eukaryota</taxon>
        <taxon>Metazoa</taxon>
        <taxon>Spiralia</taxon>
        <taxon>Lophotrochozoa</taxon>
        <taxon>Mollusca</taxon>
        <taxon>Bivalvia</taxon>
        <taxon>Autobranchia</taxon>
        <taxon>Pteriomorphia</taxon>
        <taxon>Mytilida</taxon>
        <taxon>Mytiloidea</taxon>
        <taxon>Mytilidae</taxon>
        <taxon>Mytilinae</taxon>
        <taxon>Mytilus</taxon>
    </lineage>
</organism>